<dbReference type="EMBL" id="CP144101">
    <property type="protein sequence ID" value="WWC88315.1"/>
    <property type="molecule type" value="Genomic_DNA"/>
</dbReference>
<protein>
    <submittedName>
        <fullName evidence="1">Uncharacterized protein</fullName>
    </submittedName>
</protein>
<dbReference type="GeneID" id="91093893"/>
<sequence>MKSLISSVHTTQILTIKDQVRLALLRQQIRQKQHFDKIEINPYQRMEEVDEMSKLINIMMEEIRCLKESKDIHKEDTGQVYRRYPDCLSAAVDGLGRGEIDVPDLKICKVSQGLSKCNCRIEVSCENHDI</sequence>
<dbReference type="RefSeq" id="XP_066075078.1">
    <property type="nucleotide sequence ID" value="XM_066218981.1"/>
</dbReference>
<dbReference type="AlphaFoldDB" id="A0AAX4JSF1"/>
<accession>A0AAX4JSF1</accession>
<evidence type="ECO:0000313" key="2">
    <source>
        <dbReference type="Proteomes" id="UP001355207"/>
    </source>
</evidence>
<reference evidence="1 2" key="1">
    <citation type="submission" date="2024-01" db="EMBL/GenBank/DDBJ databases">
        <title>Comparative genomics of Cryptococcus and Kwoniella reveals pathogenesis evolution and contrasting modes of karyotype evolution via chromosome fusion or intercentromeric recombination.</title>
        <authorList>
            <person name="Coelho M.A."/>
            <person name="David-Palma M."/>
            <person name="Shea T."/>
            <person name="Bowers K."/>
            <person name="McGinley-Smith S."/>
            <person name="Mohammad A.W."/>
            <person name="Gnirke A."/>
            <person name="Yurkov A.M."/>
            <person name="Nowrousian M."/>
            <person name="Sun S."/>
            <person name="Cuomo C.A."/>
            <person name="Heitman J."/>
        </authorList>
    </citation>
    <scope>NUCLEOTIDE SEQUENCE [LARGE SCALE GENOMIC DNA]</scope>
    <source>
        <strain evidence="1 2">CBS 6074</strain>
    </source>
</reference>
<keyword evidence="2" id="KW-1185">Reference proteome</keyword>
<proteinExistence type="predicted"/>
<organism evidence="1 2">
    <name type="scientific">Kwoniella dendrophila CBS 6074</name>
    <dbReference type="NCBI Taxonomy" id="1295534"/>
    <lineage>
        <taxon>Eukaryota</taxon>
        <taxon>Fungi</taxon>
        <taxon>Dikarya</taxon>
        <taxon>Basidiomycota</taxon>
        <taxon>Agaricomycotina</taxon>
        <taxon>Tremellomycetes</taxon>
        <taxon>Tremellales</taxon>
        <taxon>Cryptococcaceae</taxon>
        <taxon>Kwoniella</taxon>
    </lineage>
</organism>
<dbReference type="Proteomes" id="UP001355207">
    <property type="component" value="Chromosome 4"/>
</dbReference>
<gene>
    <name evidence="1" type="ORF">L201_003223</name>
</gene>
<name>A0AAX4JSF1_9TREE</name>
<evidence type="ECO:0000313" key="1">
    <source>
        <dbReference type="EMBL" id="WWC88315.1"/>
    </source>
</evidence>